<evidence type="ECO:0000313" key="1">
    <source>
        <dbReference type="EMBL" id="RVT71370.1"/>
    </source>
</evidence>
<dbReference type="OrthoDB" id="1358603at2"/>
<dbReference type="SUPFAM" id="SSF82784">
    <property type="entry name" value="OsmC-like"/>
    <property type="match status" value="1"/>
</dbReference>
<protein>
    <submittedName>
        <fullName evidence="1">OsmC family peroxiredoxin</fullName>
    </submittedName>
</protein>
<dbReference type="PANTHER" id="PTHR35368:SF1">
    <property type="entry name" value="HYDROPEROXIDE REDUCTASE"/>
    <property type="match status" value="1"/>
</dbReference>
<comment type="caution">
    <text evidence="1">The sequence shown here is derived from an EMBL/GenBank/DDBJ whole genome shotgun (WGS) entry which is preliminary data.</text>
</comment>
<reference evidence="1 2" key="1">
    <citation type="submission" date="2019-01" db="EMBL/GenBank/DDBJ databases">
        <authorList>
            <person name="Chen W.-M."/>
        </authorList>
    </citation>
    <scope>NUCLEOTIDE SEQUENCE [LARGE SCALE GENOMIC DNA]</scope>
    <source>
        <strain evidence="1 2">BBQ-12</strain>
    </source>
</reference>
<dbReference type="Gene3D" id="3.30.300.20">
    <property type="match status" value="1"/>
</dbReference>
<dbReference type="AlphaFoldDB" id="A0A3S2UJV6"/>
<dbReference type="InterPro" id="IPR015946">
    <property type="entry name" value="KH_dom-like_a/b"/>
</dbReference>
<evidence type="ECO:0000313" key="2">
    <source>
        <dbReference type="Proteomes" id="UP000285211"/>
    </source>
</evidence>
<dbReference type="InterPro" id="IPR003718">
    <property type="entry name" value="OsmC/Ohr_fam"/>
</dbReference>
<dbReference type="InterPro" id="IPR052924">
    <property type="entry name" value="OsmC/Ohr_hydroprdx_reductase"/>
</dbReference>
<dbReference type="PANTHER" id="PTHR35368">
    <property type="entry name" value="HYDROPEROXIDE REDUCTASE"/>
    <property type="match status" value="1"/>
</dbReference>
<keyword evidence="2" id="KW-1185">Reference proteome</keyword>
<dbReference type="Pfam" id="PF02566">
    <property type="entry name" value="OsmC"/>
    <property type="match status" value="1"/>
</dbReference>
<sequence>MKISASIKSSFQLHEVNVETENNKKSISISPKTEGYGSSINGGELLFLSLATCFCNDLYREAAKRNIKIDTAEIIVSGEFGSEGEPAKNIIYKVQIQAKKHSDAQICDLIEKVDKIAEIHNTLRQGINVTLIK</sequence>
<accession>A0A3S2UJV6</accession>
<dbReference type="RefSeq" id="WP_128197646.1">
    <property type="nucleotide sequence ID" value="NZ_SACJ01000016.1"/>
</dbReference>
<dbReference type="Proteomes" id="UP000285211">
    <property type="component" value="Unassembled WGS sequence"/>
</dbReference>
<organism evidence="1 2">
    <name type="scientific">Flavobacterium sufflavum</name>
    <dbReference type="NCBI Taxonomy" id="1921138"/>
    <lineage>
        <taxon>Bacteria</taxon>
        <taxon>Pseudomonadati</taxon>
        <taxon>Bacteroidota</taxon>
        <taxon>Flavobacteriia</taxon>
        <taxon>Flavobacteriales</taxon>
        <taxon>Flavobacteriaceae</taxon>
        <taxon>Flavobacterium</taxon>
    </lineage>
</organism>
<gene>
    <name evidence="1" type="ORF">EOD40_17160</name>
</gene>
<proteinExistence type="predicted"/>
<dbReference type="InterPro" id="IPR036102">
    <property type="entry name" value="OsmC/Ohrsf"/>
</dbReference>
<name>A0A3S2UJV6_9FLAO</name>
<dbReference type="EMBL" id="SACJ01000016">
    <property type="protein sequence ID" value="RVT71370.1"/>
    <property type="molecule type" value="Genomic_DNA"/>
</dbReference>